<reference evidence="2" key="1">
    <citation type="submission" date="2014-03" db="EMBL/GenBank/DDBJ databases">
        <title>Draft Genome Sequence of Mycobacterium cosmeticum DSM 44829.</title>
        <authorList>
            <person name="Croce O."/>
            <person name="Robert C."/>
            <person name="Raoult D."/>
            <person name="Drancourt M."/>
        </authorList>
    </citation>
    <scope>NUCLEOTIDE SEQUENCE [LARGE SCALE GENOMIC DNA]</scope>
    <source>
        <strain evidence="2">DSM 44829</strain>
    </source>
</reference>
<dbReference type="EMBL" id="CCBB010000001">
    <property type="protein sequence ID" value="CDO07749.1"/>
    <property type="molecule type" value="Genomic_DNA"/>
</dbReference>
<sequence length="78" mass="7580">MRTVSLLVTTGLAAGTLAAAIAIAAPAAAAPSGPPCEPLGTGATICQTAGHILVSATPTVKAPQAPQFNGWVGMVHHP</sequence>
<evidence type="ECO:0000313" key="3">
    <source>
        <dbReference type="Proteomes" id="UP000028870"/>
    </source>
</evidence>
<accession>W9APR1</accession>
<feature type="chain" id="PRO_5004916543" description="Keratin associated protein" evidence="1">
    <location>
        <begin position="30"/>
        <end position="78"/>
    </location>
</feature>
<organism evidence="2 3">
    <name type="scientific">Mycolicibacterium cosmeticum</name>
    <dbReference type="NCBI Taxonomy" id="258533"/>
    <lineage>
        <taxon>Bacteria</taxon>
        <taxon>Bacillati</taxon>
        <taxon>Actinomycetota</taxon>
        <taxon>Actinomycetes</taxon>
        <taxon>Mycobacteriales</taxon>
        <taxon>Mycobacteriaceae</taxon>
        <taxon>Mycolicibacterium</taxon>
    </lineage>
</organism>
<protein>
    <recommendedName>
        <fullName evidence="4">Keratin associated protein</fullName>
    </recommendedName>
</protein>
<keyword evidence="3" id="KW-1185">Reference proteome</keyword>
<name>W9APR1_MYCCO</name>
<reference evidence="2" key="2">
    <citation type="submission" date="2014-03" db="EMBL/GenBank/DDBJ databases">
        <authorList>
            <person name="Urmite Genomes"/>
        </authorList>
    </citation>
    <scope>NUCLEOTIDE SEQUENCE</scope>
    <source>
        <strain evidence="2">DSM 44829</strain>
    </source>
</reference>
<feature type="signal peptide" evidence="1">
    <location>
        <begin position="1"/>
        <end position="29"/>
    </location>
</feature>
<dbReference type="OrthoDB" id="9926994at2"/>
<evidence type="ECO:0000256" key="1">
    <source>
        <dbReference type="SAM" id="SignalP"/>
    </source>
</evidence>
<keyword evidence="1" id="KW-0732">Signal</keyword>
<comment type="caution">
    <text evidence="2">The sequence shown here is derived from an EMBL/GenBank/DDBJ whole genome shotgun (WGS) entry which is preliminary data.</text>
</comment>
<dbReference type="Proteomes" id="UP000028870">
    <property type="component" value="Unassembled WGS sequence"/>
</dbReference>
<dbReference type="RefSeq" id="WP_024452248.1">
    <property type="nucleotide sequence ID" value="NZ_CCBB010000001.1"/>
</dbReference>
<proteinExistence type="predicted"/>
<evidence type="ECO:0000313" key="2">
    <source>
        <dbReference type="EMBL" id="CDO07749.1"/>
    </source>
</evidence>
<dbReference type="AlphaFoldDB" id="W9APR1"/>
<evidence type="ECO:0008006" key="4">
    <source>
        <dbReference type="Google" id="ProtNLM"/>
    </source>
</evidence>
<gene>
    <name evidence="2" type="ORF">BN977_02561</name>
</gene>